<organism evidence="1 2">
    <name type="scientific">Mucilaginibacter rigui</name>
    <dbReference type="NCBI Taxonomy" id="534635"/>
    <lineage>
        <taxon>Bacteria</taxon>
        <taxon>Pseudomonadati</taxon>
        <taxon>Bacteroidota</taxon>
        <taxon>Sphingobacteriia</taxon>
        <taxon>Sphingobacteriales</taxon>
        <taxon>Sphingobacteriaceae</taxon>
        <taxon>Mucilaginibacter</taxon>
    </lineage>
</organism>
<reference evidence="1 2" key="1">
    <citation type="submission" date="2020-09" db="EMBL/GenBank/DDBJ databases">
        <title>Novel species of Mucilaginibacter isolated from a glacier on the Tibetan Plateau.</title>
        <authorList>
            <person name="Liu Q."/>
            <person name="Xin Y.-H."/>
        </authorList>
    </citation>
    <scope>NUCLEOTIDE SEQUENCE [LARGE SCALE GENOMIC DNA]</scope>
    <source>
        <strain evidence="1 2">CGMCC 1.13878</strain>
    </source>
</reference>
<evidence type="ECO:0008006" key="3">
    <source>
        <dbReference type="Google" id="ProtNLM"/>
    </source>
</evidence>
<evidence type="ECO:0000313" key="1">
    <source>
        <dbReference type="EMBL" id="MBD1383895.1"/>
    </source>
</evidence>
<protein>
    <recommendedName>
        <fullName evidence="3">Cupin 2 conserved barrel domain-containing protein</fullName>
    </recommendedName>
</protein>
<dbReference type="SUPFAM" id="SSF51182">
    <property type="entry name" value="RmlC-like cupins"/>
    <property type="match status" value="1"/>
</dbReference>
<evidence type="ECO:0000313" key="2">
    <source>
        <dbReference type="Proteomes" id="UP000618754"/>
    </source>
</evidence>
<dbReference type="InterPro" id="IPR011051">
    <property type="entry name" value="RmlC_Cupin_sf"/>
</dbReference>
<name>A0ABR7X2U0_9SPHI</name>
<gene>
    <name evidence="1" type="ORF">IDJ75_01275</name>
</gene>
<accession>A0ABR7X2U0</accession>
<dbReference type="EMBL" id="JACWMW010000001">
    <property type="protein sequence ID" value="MBD1383895.1"/>
    <property type="molecule type" value="Genomic_DNA"/>
</dbReference>
<dbReference type="CDD" id="cd07009">
    <property type="entry name" value="cupin_BLL0285-like"/>
    <property type="match status" value="1"/>
</dbReference>
<dbReference type="InterPro" id="IPR014710">
    <property type="entry name" value="RmlC-like_jellyroll"/>
</dbReference>
<proteinExistence type="predicted"/>
<keyword evidence="2" id="KW-1185">Reference proteome</keyword>
<dbReference type="RefSeq" id="WP_191173808.1">
    <property type="nucleotide sequence ID" value="NZ_JACWMW010000001.1"/>
</dbReference>
<dbReference type="Proteomes" id="UP000618754">
    <property type="component" value="Unassembled WGS sequence"/>
</dbReference>
<dbReference type="Gene3D" id="2.60.120.10">
    <property type="entry name" value="Jelly Rolls"/>
    <property type="match status" value="1"/>
</dbReference>
<comment type="caution">
    <text evidence="1">The sequence shown here is derived from an EMBL/GenBank/DDBJ whole genome shotgun (WGS) entry which is preliminary data.</text>
</comment>
<sequence length="124" mass="14098">MIKAYKLYTGHDGHSHVQTGTVNEGVFNQASSIRFQESPPHSFYDWHNAPAEQYVITLSGTLEFETLPGETFIVKPGEILIALDTTGTAHKWKLIDDEPWKRVYVPFDPSHQINFIPDEGQIEK</sequence>